<evidence type="ECO:0000259" key="3">
    <source>
        <dbReference type="Pfam" id="PF24604"/>
    </source>
</evidence>
<dbReference type="InterPro" id="IPR057306">
    <property type="entry name" value="B-barrel_PelB_C"/>
</dbReference>
<name>A0A3N1NT85_9GAMM</name>
<keyword evidence="2" id="KW-0472">Membrane</keyword>
<dbReference type="InterPro" id="IPR011990">
    <property type="entry name" value="TPR-like_helical_dom_sf"/>
</dbReference>
<dbReference type="RefSeq" id="WP_123422538.1">
    <property type="nucleotide sequence ID" value="NZ_RJUL01000012.1"/>
</dbReference>
<gene>
    <name evidence="4" type="ORF">EDC28_11219</name>
</gene>
<dbReference type="STRING" id="584787.GCA_001247655_02212"/>
<dbReference type="EMBL" id="RJUL01000012">
    <property type="protein sequence ID" value="ROQ19099.1"/>
    <property type="molecule type" value="Genomic_DNA"/>
</dbReference>
<keyword evidence="5" id="KW-1185">Reference proteome</keyword>
<sequence>MKKVITKARPSLISLPAAVLMLLVTFLLLYILFPSSLFFENDQVPKDPNLGRAYLRAALAQDPNNEHLKQKLAEVEIKLGNLTSAAALLAEISASKEKAAIEQQLYYAKFQAGTLSADDKAKLVSSLESNRDWTPQQLQYAQALGLEAQLAQYYQDHDQPLLAARTWLAANHPEKASELYGQHLSKDTLNDAIAAALAAGKPVLAYQWWQQYGDQSDLQRALKLAQLAGNSKDTQLLADQLLAQEPNNAQRQALAEQAHLANGDIQGAEAILEQRLAQQPNNQALHQRRWQLLRWLNRPTDALDELRWLMADGSATPADVEASLNDANGLFRYDDQIAIYRYLAGHHRLSPQRFDSWLDAQEWQGTPEQAVEDIHHYQQRYGKDSQTDGWLARLNHEMGDQDALRALWPTYKGPRDDQHLIWFARAYWLENDYQAALAVLKNGDTSKDVGFWDARAEMAWRVGNKAEATFAYQRLHQLAPNLPGLEYRYQQARFGDDKPGLLAYLWTRPRTTSNVARIAELCWQLQDEQGFARLAAVLPSQPADRQLASAWLYVGTWQQQHQQLEEARASLRQAKLLAPGSTEVALSQGWLALALQDKKAARAILDKHQQQPASDAWAPLLGSLAQFLGDHRQAYFYFRYMAKRHPKDLANLVNLASEMEALGRHDDAFRLNRYLARQLPQNQQAYADLQLNWWGERVVPFLQARQGMDTIAPMAPEQAASYWWLHRQAAKRLLPWQQLQLAMLDGDFHTVKSLLAKGQVSQTTDKVSAWLYLNRPYQAMEAWDKGVTKEATETELDLARAARPAHFRALAFRLQPDAGLKSAQQQVELYLPFAQAQWKFSAGYQDNQGNDGNLMAANADWQYQRWHLNLDVDHHQGEGAVRSGLAVAVDYQWDQRTRLGLELATGQESRQSDVLLAWGEQSLFGVNANYRLDNRQSLALSAAHLKVGLRDGPSLASGQQYDARYQFDLLADRPGWALYGAAIWQRFPERPPVPVPHHPEYQALVEPFRRYAIGSVWGPGAELTPPHLGAEPAWTVDVSIGYQPRIGQADFTLSTDAGWSITGDDLLQLKLNYQSSNRQGASDTQVQLGYYLHF</sequence>
<reference evidence="4 5" key="1">
    <citation type="submission" date="2018-11" db="EMBL/GenBank/DDBJ databases">
        <title>Genomic Encyclopedia of Type Strains, Phase IV (KMG-IV): sequencing the most valuable type-strain genomes for metagenomic binning, comparative biology and taxonomic classification.</title>
        <authorList>
            <person name="Goeker M."/>
        </authorList>
    </citation>
    <scope>NUCLEOTIDE SEQUENCE [LARGE SCALE GENOMIC DNA]</scope>
    <source>
        <strain evidence="4 5">DSM 21945</strain>
    </source>
</reference>
<keyword evidence="2" id="KW-0812">Transmembrane</keyword>
<dbReference type="Pfam" id="PF14559">
    <property type="entry name" value="TPR_19"/>
    <property type="match status" value="1"/>
</dbReference>
<accession>A0A3N1NT85</accession>
<evidence type="ECO:0000256" key="2">
    <source>
        <dbReference type="SAM" id="Phobius"/>
    </source>
</evidence>
<feature type="domain" description="PelB C-terminal" evidence="3">
    <location>
        <begin position="842"/>
        <end position="1093"/>
    </location>
</feature>
<keyword evidence="2" id="KW-1133">Transmembrane helix</keyword>
<dbReference type="SUPFAM" id="SSF48452">
    <property type="entry name" value="TPR-like"/>
    <property type="match status" value="3"/>
</dbReference>
<dbReference type="Pfam" id="PF13429">
    <property type="entry name" value="TPR_15"/>
    <property type="match status" value="1"/>
</dbReference>
<feature type="transmembrane region" description="Helical" evidence="2">
    <location>
        <begin position="12"/>
        <end position="33"/>
    </location>
</feature>
<proteinExistence type="predicted"/>
<dbReference type="Proteomes" id="UP000268033">
    <property type="component" value="Unassembled WGS sequence"/>
</dbReference>
<dbReference type="AlphaFoldDB" id="A0A3N1NT85"/>
<dbReference type="Gene3D" id="1.25.40.10">
    <property type="entry name" value="Tetratricopeptide repeat domain"/>
    <property type="match status" value="3"/>
</dbReference>
<comment type="caution">
    <text evidence="4">The sequence shown here is derived from an EMBL/GenBank/DDBJ whole genome shotgun (WGS) entry which is preliminary data.</text>
</comment>
<evidence type="ECO:0000313" key="5">
    <source>
        <dbReference type="Proteomes" id="UP000268033"/>
    </source>
</evidence>
<evidence type="ECO:0000256" key="1">
    <source>
        <dbReference type="SAM" id="Coils"/>
    </source>
</evidence>
<feature type="coiled-coil region" evidence="1">
    <location>
        <begin position="554"/>
        <end position="611"/>
    </location>
</feature>
<protein>
    <submittedName>
        <fullName evidence="4">Tetratricopeptide repeat protein</fullName>
    </submittedName>
</protein>
<evidence type="ECO:0000313" key="4">
    <source>
        <dbReference type="EMBL" id="ROQ19099.1"/>
    </source>
</evidence>
<dbReference type="Pfam" id="PF24604">
    <property type="entry name" value="B-barrel_PelB_C"/>
    <property type="match status" value="1"/>
</dbReference>
<keyword evidence="1" id="KW-0175">Coiled coil</keyword>
<organism evidence="4 5">
    <name type="scientific">Gallaecimonas pentaromativorans</name>
    <dbReference type="NCBI Taxonomy" id="584787"/>
    <lineage>
        <taxon>Bacteria</taxon>
        <taxon>Pseudomonadati</taxon>
        <taxon>Pseudomonadota</taxon>
        <taxon>Gammaproteobacteria</taxon>
        <taxon>Enterobacterales</taxon>
        <taxon>Gallaecimonadaceae</taxon>
        <taxon>Gallaecimonas</taxon>
    </lineage>
</organism>